<dbReference type="Proteomes" id="UP000266841">
    <property type="component" value="Unassembled WGS sequence"/>
</dbReference>
<feature type="region of interest" description="Disordered" evidence="1">
    <location>
        <begin position="1"/>
        <end position="31"/>
    </location>
</feature>
<name>K0TNT3_THAOC</name>
<feature type="compositionally biased region" description="Basic and acidic residues" evidence="1">
    <location>
        <begin position="1"/>
        <end position="13"/>
    </location>
</feature>
<organism evidence="2 3">
    <name type="scientific">Thalassiosira oceanica</name>
    <name type="common">Marine diatom</name>
    <dbReference type="NCBI Taxonomy" id="159749"/>
    <lineage>
        <taxon>Eukaryota</taxon>
        <taxon>Sar</taxon>
        <taxon>Stramenopiles</taxon>
        <taxon>Ochrophyta</taxon>
        <taxon>Bacillariophyta</taxon>
        <taxon>Coscinodiscophyceae</taxon>
        <taxon>Thalassiosirophycidae</taxon>
        <taxon>Thalassiosirales</taxon>
        <taxon>Thalassiosiraceae</taxon>
        <taxon>Thalassiosira</taxon>
    </lineage>
</organism>
<proteinExistence type="predicted"/>
<keyword evidence="3" id="KW-1185">Reference proteome</keyword>
<dbReference type="EMBL" id="AGNL01004212">
    <property type="protein sequence ID" value="EJK73792.1"/>
    <property type="molecule type" value="Genomic_DNA"/>
</dbReference>
<evidence type="ECO:0000313" key="2">
    <source>
        <dbReference type="EMBL" id="EJK73792.1"/>
    </source>
</evidence>
<accession>K0TNT3</accession>
<evidence type="ECO:0000256" key="1">
    <source>
        <dbReference type="SAM" id="MobiDB-lite"/>
    </source>
</evidence>
<evidence type="ECO:0000313" key="3">
    <source>
        <dbReference type="Proteomes" id="UP000266841"/>
    </source>
</evidence>
<feature type="non-terminal residue" evidence="2">
    <location>
        <position position="95"/>
    </location>
</feature>
<sequence length="95" mass="9949">MCNLRDEETHTGDGEGASPTPAASYRRRKGGGGASARVFLREGREGGLAAASSIQLERKAADVADVALVTMMVAGRATGRQDERIYESAPNATLL</sequence>
<gene>
    <name evidence="2" type="ORF">THAOC_04565</name>
</gene>
<protein>
    <submittedName>
        <fullName evidence="2">Uncharacterized protein</fullName>
    </submittedName>
</protein>
<dbReference type="AlphaFoldDB" id="K0TNT3"/>
<reference evidence="2 3" key="1">
    <citation type="journal article" date="2012" name="Genome Biol.">
        <title>Genome and low-iron response of an oceanic diatom adapted to chronic iron limitation.</title>
        <authorList>
            <person name="Lommer M."/>
            <person name="Specht M."/>
            <person name="Roy A.S."/>
            <person name="Kraemer L."/>
            <person name="Andreson R."/>
            <person name="Gutowska M.A."/>
            <person name="Wolf J."/>
            <person name="Bergner S.V."/>
            <person name="Schilhabel M.B."/>
            <person name="Klostermeier U.C."/>
            <person name="Beiko R.G."/>
            <person name="Rosenstiel P."/>
            <person name="Hippler M."/>
            <person name="Laroche J."/>
        </authorList>
    </citation>
    <scope>NUCLEOTIDE SEQUENCE [LARGE SCALE GENOMIC DNA]</scope>
    <source>
        <strain evidence="2 3">CCMP1005</strain>
    </source>
</reference>
<comment type="caution">
    <text evidence="2">The sequence shown here is derived from an EMBL/GenBank/DDBJ whole genome shotgun (WGS) entry which is preliminary data.</text>
</comment>